<feature type="non-terminal residue" evidence="1">
    <location>
        <position position="1"/>
    </location>
</feature>
<protein>
    <submittedName>
        <fullName evidence="1">Uncharacterized protein</fullName>
    </submittedName>
</protein>
<gene>
    <name evidence="1" type="ORF">ALC57_14805</name>
</gene>
<evidence type="ECO:0000313" key="1">
    <source>
        <dbReference type="EMBL" id="KYN13029.1"/>
    </source>
</evidence>
<reference evidence="1 2" key="1">
    <citation type="submission" date="2015-09" db="EMBL/GenBank/DDBJ databases">
        <title>Trachymyrmex cornetzi WGS genome.</title>
        <authorList>
            <person name="Nygaard S."/>
            <person name="Hu H."/>
            <person name="Boomsma J."/>
            <person name="Zhang G."/>
        </authorList>
    </citation>
    <scope>NUCLEOTIDE SEQUENCE [LARGE SCALE GENOMIC DNA]</scope>
    <source>
        <strain evidence="1">Tcor2-1</strain>
        <tissue evidence="1">Whole body</tissue>
    </source>
</reference>
<dbReference type="GO" id="GO:0003676">
    <property type="term" value="F:nucleic acid binding"/>
    <property type="evidence" value="ECO:0007669"/>
    <property type="project" value="InterPro"/>
</dbReference>
<name>A0A151IXU3_9HYME</name>
<dbReference type="InterPro" id="IPR036397">
    <property type="entry name" value="RNaseH_sf"/>
</dbReference>
<accession>A0A151IXU3</accession>
<keyword evidence="2" id="KW-1185">Reference proteome</keyword>
<dbReference type="AlphaFoldDB" id="A0A151IXU3"/>
<proteinExistence type="predicted"/>
<dbReference type="Proteomes" id="UP000078492">
    <property type="component" value="Unassembled WGS sequence"/>
</dbReference>
<sequence length="93" mass="10962">YVDILEIVMLPSARTRFPVDQYPTITFVQDNSAVHNAHVEIRIAQNSRCINPACKRCMEQLLRDRPEICQHISQSMRTRLQQIIDNNGYWINY</sequence>
<dbReference type="Gene3D" id="3.30.420.10">
    <property type="entry name" value="Ribonuclease H-like superfamily/Ribonuclease H"/>
    <property type="match status" value="1"/>
</dbReference>
<evidence type="ECO:0000313" key="2">
    <source>
        <dbReference type="Proteomes" id="UP000078492"/>
    </source>
</evidence>
<organism evidence="1 2">
    <name type="scientific">Trachymyrmex cornetzi</name>
    <dbReference type="NCBI Taxonomy" id="471704"/>
    <lineage>
        <taxon>Eukaryota</taxon>
        <taxon>Metazoa</taxon>
        <taxon>Ecdysozoa</taxon>
        <taxon>Arthropoda</taxon>
        <taxon>Hexapoda</taxon>
        <taxon>Insecta</taxon>
        <taxon>Pterygota</taxon>
        <taxon>Neoptera</taxon>
        <taxon>Endopterygota</taxon>
        <taxon>Hymenoptera</taxon>
        <taxon>Apocrita</taxon>
        <taxon>Aculeata</taxon>
        <taxon>Formicoidea</taxon>
        <taxon>Formicidae</taxon>
        <taxon>Myrmicinae</taxon>
        <taxon>Trachymyrmex</taxon>
    </lineage>
</organism>
<dbReference type="EMBL" id="KQ980795">
    <property type="protein sequence ID" value="KYN13029.1"/>
    <property type="molecule type" value="Genomic_DNA"/>
</dbReference>